<protein>
    <submittedName>
        <fullName evidence="2">Aminoglycoside phosphotransferase</fullName>
    </submittedName>
</protein>
<proteinExistence type="predicted"/>
<accession>A0A0R1JT11</accession>
<sequence>MTGITPKLIWTKRISTGDVLTAQEWLNGQTLTRAQMNSPRVAQLLAKVHESALLRRMLVKVNGVVMTAAMVRERTLLRLPAELRNHALVQTAIAALAVAPAAPSRLTVLHGDLNHKNWLLSDTDRLYLVDWDQAALGDRAFDLASVLVPYVPTAEWGTWLAAYGLPPDADLAARLRWYGVVNLLGELARTYHAQRYTEMNQYLLALQGLLERPLDTFNA</sequence>
<comment type="caution">
    <text evidence="2">The sequence shown here is derived from an EMBL/GenBank/DDBJ whole genome shotgun (WGS) entry which is preliminary data.</text>
</comment>
<dbReference type="GO" id="GO:0016740">
    <property type="term" value="F:transferase activity"/>
    <property type="evidence" value="ECO:0007669"/>
    <property type="project" value="UniProtKB-KW"/>
</dbReference>
<dbReference type="SUPFAM" id="SSF56112">
    <property type="entry name" value="Protein kinase-like (PK-like)"/>
    <property type="match status" value="1"/>
</dbReference>
<dbReference type="InterPro" id="IPR011009">
    <property type="entry name" value="Kinase-like_dom_sf"/>
</dbReference>
<name>A0A0R1JT11_9LACO</name>
<dbReference type="InterPro" id="IPR002575">
    <property type="entry name" value="Aminoglycoside_PTrfase"/>
</dbReference>
<keyword evidence="3" id="KW-1185">Reference proteome</keyword>
<dbReference type="EMBL" id="AZDJ01000001">
    <property type="protein sequence ID" value="KRK74187.1"/>
    <property type="molecule type" value="Genomic_DNA"/>
</dbReference>
<gene>
    <name evidence="2" type="ORF">FD02_GL000782</name>
</gene>
<dbReference type="AlphaFoldDB" id="A0A0R1JT11"/>
<reference evidence="2 3" key="1">
    <citation type="journal article" date="2015" name="Genome Announc.">
        <title>Expanding the biotechnology potential of lactobacilli through comparative genomics of 213 strains and associated genera.</title>
        <authorList>
            <person name="Sun Z."/>
            <person name="Harris H.M."/>
            <person name="McCann A."/>
            <person name="Guo C."/>
            <person name="Argimon S."/>
            <person name="Zhang W."/>
            <person name="Yang X."/>
            <person name="Jeffery I.B."/>
            <person name="Cooney J.C."/>
            <person name="Kagawa T.F."/>
            <person name="Liu W."/>
            <person name="Song Y."/>
            <person name="Salvetti E."/>
            <person name="Wrobel A."/>
            <person name="Rasinkangas P."/>
            <person name="Parkhill J."/>
            <person name="Rea M.C."/>
            <person name="O'Sullivan O."/>
            <person name="Ritari J."/>
            <person name="Douillard F.P."/>
            <person name="Paul Ross R."/>
            <person name="Yang R."/>
            <person name="Briner A.E."/>
            <person name="Felis G.E."/>
            <person name="de Vos W.M."/>
            <person name="Barrangou R."/>
            <person name="Klaenhammer T.R."/>
            <person name="Caufield P.W."/>
            <person name="Cui Y."/>
            <person name="Zhang H."/>
            <person name="O'Toole P.W."/>
        </authorList>
    </citation>
    <scope>NUCLEOTIDE SEQUENCE [LARGE SCALE GENOMIC DNA]</scope>
    <source>
        <strain evidence="2 3">JCM 17158</strain>
    </source>
</reference>
<evidence type="ECO:0000313" key="2">
    <source>
        <dbReference type="EMBL" id="KRK74187.1"/>
    </source>
</evidence>
<dbReference type="PATRIC" id="fig|1291734.4.peg.809"/>
<evidence type="ECO:0000313" key="3">
    <source>
        <dbReference type="Proteomes" id="UP000051804"/>
    </source>
</evidence>
<feature type="domain" description="Aminoglycoside phosphotransferase" evidence="1">
    <location>
        <begin position="6"/>
        <end position="164"/>
    </location>
</feature>
<dbReference type="Gene3D" id="3.90.1200.10">
    <property type="match status" value="1"/>
</dbReference>
<dbReference type="PANTHER" id="PTHR40086:SF1">
    <property type="entry name" value="CELL CYCLE REGULATOR CCRZ"/>
    <property type="match status" value="1"/>
</dbReference>
<organism evidence="2 3">
    <name type="scientific">Lacticaseibacillus nasuensis JCM 17158</name>
    <dbReference type="NCBI Taxonomy" id="1291734"/>
    <lineage>
        <taxon>Bacteria</taxon>
        <taxon>Bacillati</taxon>
        <taxon>Bacillota</taxon>
        <taxon>Bacilli</taxon>
        <taxon>Lactobacillales</taxon>
        <taxon>Lactobacillaceae</taxon>
        <taxon>Lacticaseibacillus</taxon>
    </lineage>
</organism>
<evidence type="ECO:0000259" key="1">
    <source>
        <dbReference type="Pfam" id="PF01636"/>
    </source>
</evidence>
<dbReference type="Proteomes" id="UP000051804">
    <property type="component" value="Unassembled WGS sequence"/>
</dbReference>
<dbReference type="InterPro" id="IPR052077">
    <property type="entry name" value="CcrZ_PhaseVar_Mediator"/>
</dbReference>
<dbReference type="PANTHER" id="PTHR40086">
    <property type="entry name" value="PHOSPHOTRANSFERASE YTMP-RELATED"/>
    <property type="match status" value="1"/>
</dbReference>
<dbReference type="Pfam" id="PF01636">
    <property type="entry name" value="APH"/>
    <property type="match status" value="1"/>
</dbReference>
<dbReference type="STRING" id="1291734.FD02_GL000782"/>
<keyword evidence="2" id="KW-0808">Transferase</keyword>